<evidence type="ECO:0000313" key="5">
    <source>
        <dbReference type="Proteomes" id="UP000475214"/>
    </source>
</evidence>
<dbReference type="InterPro" id="IPR018247">
    <property type="entry name" value="EF_Hand_1_Ca_BS"/>
</dbReference>
<reference evidence="4 5" key="1">
    <citation type="submission" date="2020-02" db="EMBL/GenBank/DDBJ databases">
        <authorList>
            <person name="Li X.-J."/>
            <person name="Han X.-M."/>
        </authorList>
    </citation>
    <scope>NUCLEOTIDE SEQUENCE [LARGE SCALE GENOMIC DNA]</scope>
    <source>
        <strain evidence="4 5">CCTCC AB 2017055</strain>
    </source>
</reference>
<feature type="region of interest" description="Disordered" evidence="1">
    <location>
        <begin position="1"/>
        <end position="32"/>
    </location>
</feature>
<dbReference type="PANTHER" id="PTHR43143:SF1">
    <property type="entry name" value="SERINE_THREONINE-PROTEIN PHOSPHATASE CPPED1"/>
    <property type="match status" value="1"/>
</dbReference>
<dbReference type="PANTHER" id="PTHR43143">
    <property type="entry name" value="METALLOPHOSPHOESTERASE, CALCINEURIN SUPERFAMILY"/>
    <property type="match status" value="1"/>
</dbReference>
<dbReference type="Proteomes" id="UP000475214">
    <property type="component" value="Unassembled WGS sequence"/>
</dbReference>
<feature type="region of interest" description="Disordered" evidence="1">
    <location>
        <begin position="62"/>
        <end position="93"/>
    </location>
</feature>
<protein>
    <submittedName>
        <fullName evidence="4">Multidrug transporter</fullName>
    </submittedName>
</protein>
<feature type="compositionally biased region" description="Low complexity" evidence="1">
    <location>
        <begin position="62"/>
        <end position="71"/>
    </location>
</feature>
<evidence type="ECO:0000313" key="4">
    <source>
        <dbReference type="EMBL" id="NED99745.1"/>
    </source>
</evidence>
<dbReference type="EMBL" id="JAAGOA010000003">
    <property type="protein sequence ID" value="NED99745.1"/>
    <property type="molecule type" value="Genomic_DNA"/>
</dbReference>
<gene>
    <name evidence="4" type="ORF">G1H10_06150</name>
</gene>
<organism evidence="4 5">
    <name type="scientific">Phytoactinopolyspora halotolerans</name>
    <dbReference type="NCBI Taxonomy" id="1981512"/>
    <lineage>
        <taxon>Bacteria</taxon>
        <taxon>Bacillati</taxon>
        <taxon>Actinomycetota</taxon>
        <taxon>Actinomycetes</taxon>
        <taxon>Jiangellales</taxon>
        <taxon>Jiangellaceae</taxon>
        <taxon>Phytoactinopolyspora</taxon>
    </lineage>
</organism>
<dbReference type="SUPFAM" id="SSF56300">
    <property type="entry name" value="Metallo-dependent phosphatases"/>
    <property type="match status" value="1"/>
</dbReference>
<comment type="caution">
    <text evidence="4">The sequence shown here is derived from an EMBL/GenBank/DDBJ whole genome shotgun (WGS) entry which is preliminary data.</text>
</comment>
<dbReference type="InterPro" id="IPR029052">
    <property type="entry name" value="Metallo-depent_PP-like"/>
</dbReference>
<accession>A0A6L9S3P5</accession>
<proteinExistence type="predicted"/>
<dbReference type="Pfam" id="PF00149">
    <property type="entry name" value="Metallophos"/>
    <property type="match status" value="1"/>
</dbReference>
<feature type="region of interest" description="Disordered" evidence="1">
    <location>
        <begin position="936"/>
        <end position="955"/>
    </location>
</feature>
<dbReference type="Gene3D" id="3.60.21.10">
    <property type="match status" value="1"/>
</dbReference>
<feature type="domain" description="Calcineurin-like phosphoesterase" evidence="2">
    <location>
        <begin position="815"/>
        <end position="985"/>
    </location>
</feature>
<sequence length="1156" mass="121655">MSMPAHGTLPTDPRSGSTRSGPPARSAPRTRKSPLLPAMLSLAAVLVIAVAPLHSTATVAEAAPAADTAEPIQTATGSRPVAPGVTAEESETLGPRGWQVTNAVTVDTTQGADVGYISAGRLTEIAPITEQAAAAGAVAAVNGDFYDINNSGSPMGAVIADGELLKSPTGNSTRIVAFDEDSTGRITEIEFTGTVELPGGDRPLARLNSSDLPADGIGAYDEHWGAFPRTRAVQNEPDVTEVIITDDVVQQVNDAPGEGTLGEDTVALVGRGQSADLLSDLEPGDQVAVDWTAEAADGRPVHTAIGSRALLVADGQPQDVNDSTYAARTAIGFSADGTQITVLSADGDNYSHSRGATLAEMGRLMAERGVHTAVEIDGGGSSTMVARTPGTDTLQVDNDLSDGELRSVPNGLGIFAPDTGHDTSGIWAETTLSPGQAATDAPVGDGRPDRVFAGLSRSITATPHDAAFGPVSDNPSLTWDTTNGTVTSGDDGRTGVVVPSEPGTTTITAAAGPAGAEVTLEVLRAPTRITATERSVNVPSLDDTATFGVLGYDEHGNSAPIEPADVELEYDTSLFEVRTDGVRGFEVVPQQDGVGGLVTLRVGDAETSVGVSIGVEKHVLDTFDDPSGWYAYGTRATAEVEPTPDGEDGAGLRLSYDFTQATATRLGVASLSEPLGVEGQSRSFGLSIYGSGQGEWTAFTFVDADGRTLPAVYGPYITWEGWRTVELQVPEGYPQEVYFRRLTIIETKASAQYTGDVIIDNLYVNAAPTVDVPPEPEVADPVVAQDGEIGDAEWNFAVFNDAQFVARNPDSSLVEGARRTLREIKAADPDFFVIAGDLVDEASEADFQLAQRILDEEIGEAVPYYYVPGNHEVMGADITNFETYFGETHRTFDHKGTRFVTLDTSLGTLRGGGFEQIAMLRRALDEAAEDDSIRSVVVIEHHPPRDPTPSKNSQLADRREAALLESWLAEFQHDTGKGAAFIAGHVGTFHASSVDGVPYVVIGNSAKSPSSGSSDGGFTGWSMVGVDRVTPKEQEEARQAPYDGGPDWITAELRPHTDQLALDVPQQVTVGDTVSLSASVTQGNRDIPVVYPVSSSWGWDPKVYVGPADEAEPRYAAAYDPVTRDLTALRPGQVTMSVTVNGTTEQQRIRLVGDDR</sequence>
<dbReference type="AlphaFoldDB" id="A0A6L9S3P5"/>
<name>A0A6L9S3P5_9ACTN</name>
<dbReference type="Pfam" id="PF09992">
    <property type="entry name" value="NAGPA"/>
    <property type="match status" value="1"/>
</dbReference>
<dbReference type="InterPro" id="IPR004843">
    <property type="entry name" value="Calcineurin-like_PHP"/>
</dbReference>
<evidence type="ECO:0000259" key="2">
    <source>
        <dbReference type="Pfam" id="PF00149"/>
    </source>
</evidence>
<feature type="compositionally biased region" description="Polar residues" evidence="1">
    <location>
        <begin position="473"/>
        <end position="488"/>
    </location>
</feature>
<feature type="region of interest" description="Disordered" evidence="1">
    <location>
        <begin position="464"/>
        <end position="493"/>
    </location>
</feature>
<keyword evidence="5" id="KW-1185">Reference proteome</keyword>
<dbReference type="InterPro" id="IPR051918">
    <property type="entry name" value="STPP_CPPED1"/>
</dbReference>
<evidence type="ECO:0000256" key="1">
    <source>
        <dbReference type="SAM" id="MobiDB-lite"/>
    </source>
</evidence>
<feature type="domain" description="Phosphodiester glycosidase" evidence="3">
    <location>
        <begin position="241"/>
        <end position="415"/>
    </location>
</feature>
<dbReference type="Gene3D" id="2.60.40.1080">
    <property type="match status" value="1"/>
</dbReference>
<evidence type="ECO:0000259" key="3">
    <source>
        <dbReference type="Pfam" id="PF09992"/>
    </source>
</evidence>
<dbReference type="InterPro" id="IPR018711">
    <property type="entry name" value="NAGPA"/>
</dbReference>
<dbReference type="GO" id="GO:0016787">
    <property type="term" value="F:hydrolase activity"/>
    <property type="evidence" value="ECO:0007669"/>
    <property type="project" value="InterPro"/>
</dbReference>
<dbReference type="PROSITE" id="PS00018">
    <property type="entry name" value="EF_HAND_1"/>
    <property type="match status" value="1"/>
</dbReference>